<dbReference type="SUPFAM" id="SSF52540">
    <property type="entry name" value="P-loop containing nucleoside triphosphate hydrolases"/>
    <property type="match status" value="1"/>
</dbReference>
<dbReference type="InterPro" id="IPR025827">
    <property type="entry name" value="Zn_ribbon_recom_dom"/>
</dbReference>
<feature type="domain" description="Recombinase zinc beta ribbon" evidence="1">
    <location>
        <begin position="28"/>
        <end position="86"/>
    </location>
</feature>
<protein>
    <recommendedName>
        <fullName evidence="1">Recombinase zinc beta ribbon domain-containing protein</fullName>
    </recommendedName>
</protein>
<gene>
    <name evidence="2" type="ORF">ABID19_006951</name>
</gene>
<dbReference type="PANTHER" id="PTHR30461">
    <property type="entry name" value="DNA-INVERTASE FROM LAMBDOID PROPHAGE"/>
    <property type="match status" value="1"/>
</dbReference>
<dbReference type="PANTHER" id="PTHR30461:SF23">
    <property type="entry name" value="DNA RECOMBINASE-RELATED"/>
    <property type="match status" value="1"/>
</dbReference>
<dbReference type="Pfam" id="PF13408">
    <property type="entry name" value="Zn_ribbon_recom"/>
    <property type="match status" value="1"/>
</dbReference>
<dbReference type="EMBL" id="JBEPMC010000033">
    <property type="protein sequence ID" value="MET3583885.1"/>
    <property type="molecule type" value="Genomic_DNA"/>
</dbReference>
<name>A0ABV2H022_9HYPH</name>
<organism evidence="2 3">
    <name type="scientific">Mesorhizobium robiniae</name>
    <dbReference type="NCBI Taxonomy" id="559315"/>
    <lineage>
        <taxon>Bacteria</taxon>
        <taxon>Pseudomonadati</taxon>
        <taxon>Pseudomonadota</taxon>
        <taxon>Alphaproteobacteria</taxon>
        <taxon>Hyphomicrobiales</taxon>
        <taxon>Phyllobacteriaceae</taxon>
        <taxon>Mesorhizobium</taxon>
    </lineage>
</organism>
<dbReference type="Proteomes" id="UP001549204">
    <property type="component" value="Unassembled WGS sequence"/>
</dbReference>
<keyword evidence="3" id="KW-1185">Reference proteome</keyword>
<evidence type="ECO:0000313" key="3">
    <source>
        <dbReference type="Proteomes" id="UP001549204"/>
    </source>
</evidence>
<dbReference type="RefSeq" id="WP_354494851.1">
    <property type="nucleotide sequence ID" value="NZ_JBEPMC010000033.1"/>
</dbReference>
<evidence type="ECO:0000313" key="2">
    <source>
        <dbReference type="EMBL" id="MET3583885.1"/>
    </source>
</evidence>
<evidence type="ECO:0000259" key="1">
    <source>
        <dbReference type="Pfam" id="PF13408"/>
    </source>
</evidence>
<sequence>MANQRRLADNTNRYEAGHRGAPRKGIALLQGLAVCGQCGRRMTVRYSGPDSACPVYCCLADRNQTGSSLCQEVRAPAVDELVARTLLKALEPDQIAIAIAALDEIAEETRSLEKQWALRRERARYDAERARRQYDTVEPENRLVARTLEKTWEDKLRLVDEIEQEYRRWRDREPLVLQAQDHAALQELAENLPAIWHSETTQPEDRKRILRFIVQEVVLDQKKIRGQVVIRILWQTGATSEHQTQRRVQSYDRDYGELELVRERITQLNAAGDMDRQIAKILNDEGIRSARGKLFSYENIWLLRHRWGIPTAKINGVAANPPRWPDGTYSVQGAAAAIGVTAQTIFDYLAQGLVHGRQSTKGQPWQISLSSDQIDQLQRRLQRTRRSKKGAS</sequence>
<accession>A0ABV2H022</accession>
<dbReference type="InterPro" id="IPR050639">
    <property type="entry name" value="SSR_resolvase"/>
</dbReference>
<comment type="caution">
    <text evidence="2">The sequence shown here is derived from an EMBL/GenBank/DDBJ whole genome shotgun (WGS) entry which is preliminary data.</text>
</comment>
<dbReference type="InterPro" id="IPR027417">
    <property type="entry name" value="P-loop_NTPase"/>
</dbReference>
<reference evidence="2 3" key="1">
    <citation type="submission" date="2024-06" db="EMBL/GenBank/DDBJ databases">
        <title>Genomic Encyclopedia of Type Strains, Phase IV (KMG-IV): sequencing the most valuable type-strain genomes for metagenomic binning, comparative biology and taxonomic classification.</title>
        <authorList>
            <person name="Goeker M."/>
        </authorList>
    </citation>
    <scope>NUCLEOTIDE SEQUENCE [LARGE SCALE GENOMIC DNA]</scope>
    <source>
        <strain evidence="2 3">DSM 100022</strain>
    </source>
</reference>
<proteinExistence type="predicted"/>